<feature type="transmembrane region" description="Helical" evidence="2">
    <location>
        <begin position="22"/>
        <end position="39"/>
    </location>
</feature>
<protein>
    <submittedName>
        <fullName evidence="3">Uncharacterized protein</fullName>
    </submittedName>
</protein>
<dbReference type="EMBL" id="JAVRRD010000008">
    <property type="protein sequence ID" value="KAK5056187.1"/>
    <property type="molecule type" value="Genomic_DNA"/>
</dbReference>
<dbReference type="GeneID" id="89980882"/>
<accession>A0AAV9NIK4</accession>
<reference evidence="3 4" key="1">
    <citation type="submission" date="2023-08" db="EMBL/GenBank/DDBJ databases">
        <title>Black Yeasts Isolated from many extreme environments.</title>
        <authorList>
            <person name="Coleine C."/>
            <person name="Stajich J.E."/>
            <person name="Selbmann L."/>
        </authorList>
    </citation>
    <scope>NUCLEOTIDE SEQUENCE [LARGE SCALE GENOMIC DNA]</scope>
    <source>
        <strain evidence="3 4">CCFEE 5792</strain>
    </source>
</reference>
<feature type="compositionally biased region" description="Polar residues" evidence="1">
    <location>
        <begin position="260"/>
        <end position="270"/>
    </location>
</feature>
<dbReference type="PANTHER" id="PTHR42044">
    <property type="entry name" value="DUF676 DOMAIN-CONTAINING PROTEIN-RELATED"/>
    <property type="match status" value="1"/>
</dbReference>
<organism evidence="3 4">
    <name type="scientific">Exophiala bonariae</name>
    <dbReference type="NCBI Taxonomy" id="1690606"/>
    <lineage>
        <taxon>Eukaryota</taxon>
        <taxon>Fungi</taxon>
        <taxon>Dikarya</taxon>
        <taxon>Ascomycota</taxon>
        <taxon>Pezizomycotina</taxon>
        <taxon>Eurotiomycetes</taxon>
        <taxon>Chaetothyriomycetidae</taxon>
        <taxon>Chaetothyriales</taxon>
        <taxon>Herpotrichiellaceae</taxon>
        <taxon>Exophiala</taxon>
    </lineage>
</organism>
<evidence type="ECO:0000256" key="2">
    <source>
        <dbReference type="SAM" id="Phobius"/>
    </source>
</evidence>
<evidence type="ECO:0000313" key="4">
    <source>
        <dbReference type="Proteomes" id="UP001358417"/>
    </source>
</evidence>
<keyword evidence="2" id="KW-0812">Transmembrane</keyword>
<gene>
    <name evidence="3" type="ORF">LTR84_012740</name>
</gene>
<evidence type="ECO:0000313" key="3">
    <source>
        <dbReference type="EMBL" id="KAK5056187.1"/>
    </source>
</evidence>
<keyword evidence="2" id="KW-0472">Membrane</keyword>
<dbReference type="Proteomes" id="UP001358417">
    <property type="component" value="Unassembled WGS sequence"/>
</dbReference>
<sequence length="442" mass="49586">MADSAAPISYTSNPFLLFVKDLGLFVANIFTSGGILSIVRPLAPTPSGSLDELYPSRQNIWAILLHAFLVVVQLVFLVSLAPFAIGIPLPILYFLYVVGFVVGNQYFTILLNGRRKKGLFKSNDRYTEGRKLDEHERWIFINGVAVGNHWLQTNLDKLALTFRRPIYGIHNQTRGIIFDVIESIIQRDFGYATLDIRQAYSAMIEILSDKDIHKVVAILHSQGAIEGGLVLDWLYATVSPDQLAKLEIYTFGNAANHWNAPSSKVTTNGAESIGDTDESMGSSSRREVEQQRTPGSVRENATRTVRHIEHYANLHDYVARGGILHFRPDPAQPPGASVENQVDPNRFVGRLFKRNASGHLMNQHYLNNFFPVDTTDPATGKVVENNDYMDSLVDMNVFERWDTVQVPASEQESTNGTKIKTFSRLWKYRNGGRPDDSNADQE</sequence>
<feature type="transmembrane region" description="Helical" evidence="2">
    <location>
        <begin position="60"/>
        <end position="85"/>
    </location>
</feature>
<keyword evidence="4" id="KW-1185">Reference proteome</keyword>
<feature type="transmembrane region" description="Helical" evidence="2">
    <location>
        <begin position="91"/>
        <end position="111"/>
    </location>
</feature>
<dbReference type="PANTHER" id="PTHR42044:SF2">
    <property type="entry name" value="DUF676 DOMAIN-CONTAINING PROTEIN"/>
    <property type="match status" value="1"/>
</dbReference>
<comment type="caution">
    <text evidence="3">The sequence shown here is derived from an EMBL/GenBank/DDBJ whole genome shotgun (WGS) entry which is preliminary data.</text>
</comment>
<keyword evidence="2" id="KW-1133">Transmembrane helix</keyword>
<proteinExistence type="predicted"/>
<name>A0AAV9NIK4_9EURO</name>
<dbReference type="AlphaFoldDB" id="A0AAV9NIK4"/>
<dbReference type="RefSeq" id="XP_064708157.1">
    <property type="nucleotide sequence ID" value="XM_064856257.1"/>
</dbReference>
<feature type="region of interest" description="Disordered" evidence="1">
    <location>
        <begin position="260"/>
        <end position="298"/>
    </location>
</feature>
<evidence type="ECO:0000256" key="1">
    <source>
        <dbReference type="SAM" id="MobiDB-lite"/>
    </source>
</evidence>